<dbReference type="PANTHER" id="PTHR37214">
    <property type="entry name" value="CYTOMEGALOVIRUS UL139 PROTEIN"/>
    <property type="match status" value="1"/>
</dbReference>
<dbReference type="OrthoDB" id="1903594at2759"/>
<dbReference type="Proteomes" id="UP000035740">
    <property type="component" value="Unassembled WGS sequence"/>
</dbReference>
<feature type="coiled-coil region" evidence="1">
    <location>
        <begin position="208"/>
        <end position="238"/>
    </location>
</feature>
<organism evidence="3 4">
    <name type="scientific">Beta vulgaris subsp. vulgaris</name>
    <name type="common">Beet</name>
    <dbReference type="NCBI Taxonomy" id="3555"/>
    <lineage>
        <taxon>Eukaryota</taxon>
        <taxon>Viridiplantae</taxon>
        <taxon>Streptophyta</taxon>
        <taxon>Embryophyta</taxon>
        <taxon>Tracheophyta</taxon>
        <taxon>Spermatophyta</taxon>
        <taxon>Magnoliopsida</taxon>
        <taxon>eudicotyledons</taxon>
        <taxon>Gunneridae</taxon>
        <taxon>Pentapetalae</taxon>
        <taxon>Caryophyllales</taxon>
        <taxon>Chenopodiaceae</taxon>
        <taxon>Betoideae</taxon>
        <taxon>Beta</taxon>
    </lineage>
</organism>
<feature type="coiled-coil region" evidence="1">
    <location>
        <begin position="283"/>
        <end position="331"/>
    </location>
</feature>
<accession>A0A0J8B1L3</accession>
<dbReference type="AlphaFoldDB" id="A0A0J8B1L3"/>
<dbReference type="eggNOG" id="ENOG502RYHJ">
    <property type="taxonomic scope" value="Eukaryota"/>
</dbReference>
<keyword evidence="4" id="KW-1185">Reference proteome</keyword>
<evidence type="ECO:0000313" key="4">
    <source>
        <dbReference type="Proteomes" id="UP000035740"/>
    </source>
</evidence>
<dbReference type="Gramene" id="KMS94914">
    <property type="protein sequence ID" value="KMS94914"/>
    <property type="gene ID" value="BVRB_014170"/>
</dbReference>
<evidence type="ECO:0000256" key="1">
    <source>
        <dbReference type="SAM" id="Coils"/>
    </source>
</evidence>
<feature type="region of interest" description="Disordered" evidence="2">
    <location>
        <begin position="1"/>
        <end position="56"/>
    </location>
</feature>
<feature type="compositionally biased region" description="Polar residues" evidence="2">
    <location>
        <begin position="18"/>
        <end position="30"/>
    </location>
</feature>
<protein>
    <submittedName>
        <fullName evidence="3">Uncharacterized protein</fullName>
    </submittedName>
</protein>
<feature type="compositionally biased region" description="Basic and acidic residues" evidence="2">
    <location>
        <begin position="1"/>
        <end position="15"/>
    </location>
</feature>
<dbReference type="PANTHER" id="PTHR37214:SF2">
    <property type="entry name" value="CYTOMEGALOVIRUS UL139 PROTEIN"/>
    <property type="match status" value="1"/>
</dbReference>
<sequence length="336" mass="37723">MGARVENERGVKEDGVVNPTQVGRQQGTNDNVKEGWVSSTHNTPSGLAEVGAGGREISESLGDEVITVNKGEGEYTHENEEIRGEGDSTLSNMPQGGGEQHNPHMVFSLGCSSKVWKKYKKVGRKGTKVKANNIKGGGEANRLAKQVISSLSPPPNMIEEGLLGGKRKFRADEDDGFDGDDVAMHDVYDADRKFASDNFKISSLKCEIEFLDRKYETCAQQLRDLKVKVEELEELTTEREKFYAVKCSEMCDFKTEIQKSVEEISNRINELRYSRDKLNLCHLGLQERNRKELNHDIEAAEMRKSELLALKQKVNSSLESNKELRAELQEQLQSLR</sequence>
<evidence type="ECO:0000313" key="3">
    <source>
        <dbReference type="EMBL" id="KMS94914.1"/>
    </source>
</evidence>
<reference evidence="3 4" key="1">
    <citation type="journal article" date="2014" name="Nature">
        <title>The genome of the recently domesticated crop plant sugar beet (Beta vulgaris).</title>
        <authorList>
            <person name="Dohm J.C."/>
            <person name="Minoche A.E."/>
            <person name="Holtgrawe D."/>
            <person name="Capella-Gutierrez S."/>
            <person name="Zakrzewski F."/>
            <person name="Tafer H."/>
            <person name="Rupp O."/>
            <person name="Sorensen T.R."/>
            <person name="Stracke R."/>
            <person name="Reinhardt R."/>
            <person name="Goesmann A."/>
            <person name="Kraft T."/>
            <person name="Schulz B."/>
            <person name="Stadler P.F."/>
            <person name="Schmidt T."/>
            <person name="Gabaldon T."/>
            <person name="Lehrach H."/>
            <person name="Weisshaar B."/>
            <person name="Himmelbauer H."/>
        </authorList>
    </citation>
    <scope>NUCLEOTIDE SEQUENCE [LARGE SCALE GENOMIC DNA]</scope>
    <source>
        <tissue evidence="3">Taproot</tissue>
    </source>
</reference>
<evidence type="ECO:0000256" key="2">
    <source>
        <dbReference type="SAM" id="MobiDB-lite"/>
    </source>
</evidence>
<keyword evidence="1" id="KW-0175">Coiled coil</keyword>
<name>A0A0J8B1L3_BETVV</name>
<proteinExistence type="predicted"/>
<dbReference type="EMBL" id="KQ090685">
    <property type="protein sequence ID" value="KMS94914.1"/>
    <property type="molecule type" value="Genomic_DNA"/>
</dbReference>
<gene>
    <name evidence="3" type="ORF">BVRB_014170</name>
</gene>